<dbReference type="AlphaFoldDB" id="A0A4Q2UY31"/>
<protein>
    <submittedName>
        <fullName evidence="1">Uncharacterized protein</fullName>
    </submittedName>
</protein>
<dbReference type="Proteomes" id="UP000290540">
    <property type="component" value="Unassembled WGS sequence"/>
</dbReference>
<dbReference type="EMBL" id="MQTW01002760">
    <property type="protein sequence ID" value="RYC77158.1"/>
    <property type="molecule type" value="Genomic_DNA"/>
</dbReference>
<reference evidence="1 2" key="1">
    <citation type="submission" date="2016-12" db="EMBL/GenBank/DDBJ databases">
        <title>Draft genome sequence of Fusarium oxysporum causing rot on Narcissus.</title>
        <authorList>
            <person name="Armitage A.D."/>
            <person name="Taylor A."/>
            <person name="Clarkson J.P."/>
            <person name="Harrison R.J."/>
            <person name="Jackson A.C."/>
        </authorList>
    </citation>
    <scope>NUCLEOTIDE SEQUENCE [LARGE SCALE GENOMIC DNA]</scope>
    <source>
        <strain evidence="1 2">N139</strain>
    </source>
</reference>
<name>A0A4Q2UY31_FUSOX</name>
<sequence length="63" mass="7044">MIAASLESEFPPSIRENEALVRKHNNAIAELDDSLFKHLKVTNKRSPVLSKLENDPARDSGEN</sequence>
<proteinExistence type="predicted"/>
<evidence type="ECO:0000313" key="1">
    <source>
        <dbReference type="EMBL" id="RYC77158.1"/>
    </source>
</evidence>
<accession>A0A4Q2UY31</accession>
<organism evidence="1 2">
    <name type="scientific">Fusarium oxysporum f. sp. narcissi</name>
    <dbReference type="NCBI Taxonomy" id="451672"/>
    <lineage>
        <taxon>Eukaryota</taxon>
        <taxon>Fungi</taxon>
        <taxon>Dikarya</taxon>
        <taxon>Ascomycota</taxon>
        <taxon>Pezizomycotina</taxon>
        <taxon>Sordariomycetes</taxon>
        <taxon>Hypocreomycetidae</taxon>
        <taxon>Hypocreales</taxon>
        <taxon>Nectriaceae</taxon>
        <taxon>Fusarium</taxon>
        <taxon>Fusarium oxysporum species complex</taxon>
    </lineage>
</organism>
<evidence type="ECO:0000313" key="2">
    <source>
        <dbReference type="Proteomes" id="UP000290540"/>
    </source>
</evidence>
<comment type="caution">
    <text evidence="1">The sequence shown here is derived from an EMBL/GenBank/DDBJ whole genome shotgun (WGS) entry which is preliminary data.</text>
</comment>
<gene>
    <name evidence="1" type="ORF">BFJ63_vAg19968</name>
</gene>